<dbReference type="InterPro" id="IPR050482">
    <property type="entry name" value="Sensor_HK_TwoCompSys"/>
</dbReference>
<feature type="transmembrane region" description="Helical" evidence="4">
    <location>
        <begin position="74"/>
        <end position="101"/>
    </location>
</feature>
<dbReference type="Pfam" id="PF07730">
    <property type="entry name" value="HisKA_3"/>
    <property type="match status" value="1"/>
</dbReference>
<evidence type="ECO:0000256" key="4">
    <source>
        <dbReference type="SAM" id="Phobius"/>
    </source>
</evidence>
<dbReference type="InterPro" id="IPR036890">
    <property type="entry name" value="HATPase_C_sf"/>
</dbReference>
<evidence type="ECO:0000259" key="6">
    <source>
        <dbReference type="Pfam" id="PF07730"/>
    </source>
</evidence>
<feature type="domain" description="Signal transduction histidine kinase subgroup 3 dimerisation and phosphoacceptor" evidence="6">
    <location>
        <begin position="181"/>
        <end position="245"/>
    </location>
</feature>
<organism evidence="7 8">
    <name type="scientific">Goekera deserti</name>
    <dbReference type="NCBI Taxonomy" id="2497753"/>
    <lineage>
        <taxon>Bacteria</taxon>
        <taxon>Bacillati</taxon>
        <taxon>Actinomycetota</taxon>
        <taxon>Actinomycetes</taxon>
        <taxon>Geodermatophilales</taxon>
        <taxon>Geodermatophilaceae</taxon>
        <taxon>Goekera</taxon>
    </lineage>
</organism>
<dbReference type="InterPro" id="IPR011712">
    <property type="entry name" value="Sig_transdc_His_kin_sub3_dim/P"/>
</dbReference>
<dbReference type="GO" id="GO:0016020">
    <property type="term" value="C:membrane"/>
    <property type="evidence" value="ECO:0007669"/>
    <property type="project" value="InterPro"/>
</dbReference>
<accession>A0A7K3WBB3</accession>
<dbReference type="PANTHER" id="PTHR24421:SF63">
    <property type="entry name" value="SENSOR HISTIDINE KINASE DESK"/>
    <property type="match status" value="1"/>
</dbReference>
<dbReference type="GO" id="GO:0000155">
    <property type="term" value="F:phosphorelay sensor kinase activity"/>
    <property type="evidence" value="ECO:0007669"/>
    <property type="project" value="InterPro"/>
</dbReference>
<dbReference type="EMBL" id="JAAGWK010000009">
    <property type="protein sequence ID" value="NEL53654.1"/>
    <property type="molecule type" value="Genomic_DNA"/>
</dbReference>
<evidence type="ECO:0000259" key="5">
    <source>
        <dbReference type="Pfam" id="PF02518"/>
    </source>
</evidence>
<keyword evidence="4" id="KW-0472">Membrane</keyword>
<dbReference type="Proteomes" id="UP000470470">
    <property type="component" value="Unassembled WGS sequence"/>
</dbReference>
<keyword evidence="8" id="KW-1185">Reference proteome</keyword>
<evidence type="ECO:0000256" key="3">
    <source>
        <dbReference type="ARBA" id="ARBA00023012"/>
    </source>
</evidence>
<dbReference type="PANTHER" id="PTHR24421">
    <property type="entry name" value="NITRATE/NITRITE SENSOR PROTEIN NARX-RELATED"/>
    <property type="match status" value="1"/>
</dbReference>
<dbReference type="Pfam" id="PF02518">
    <property type="entry name" value="HATPase_c"/>
    <property type="match status" value="1"/>
</dbReference>
<evidence type="ECO:0000313" key="8">
    <source>
        <dbReference type="Proteomes" id="UP000470470"/>
    </source>
</evidence>
<dbReference type="InterPro" id="IPR003594">
    <property type="entry name" value="HATPase_dom"/>
</dbReference>
<evidence type="ECO:0000256" key="1">
    <source>
        <dbReference type="ARBA" id="ARBA00022679"/>
    </source>
</evidence>
<reference evidence="7 8" key="1">
    <citation type="submission" date="2020-02" db="EMBL/GenBank/DDBJ databases">
        <title>The whole genome sequence of CPCC 205119.</title>
        <authorList>
            <person name="Jiang Z."/>
        </authorList>
    </citation>
    <scope>NUCLEOTIDE SEQUENCE [LARGE SCALE GENOMIC DNA]</scope>
    <source>
        <strain evidence="7 8">CPCC 205119</strain>
    </source>
</reference>
<keyword evidence="2 7" id="KW-0418">Kinase</keyword>
<feature type="domain" description="Histidine kinase/HSP90-like ATPase" evidence="5">
    <location>
        <begin position="282"/>
        <end position="366"/>
    </location>
</feature>
<dbReference type="CDD" id="cd16917">
    <property type="entry name" value="HATPase_UhpB-NarQ-NarX-like"/>
    <property type="match status" value="1"/>
</dbReference>
<gene>
    <name evidence="7" type="ORF">G1H19_06500</name>
</gene>
<dbReference type="Gene3D" id="3.30.565.10">
    <property type="entry name" value="Histidine kinase-like ATPase, C-terminal domain"/>
    <property type="match status" value="1"/>
</dbReference>
<dbReference type="RefSeq" id="WP_162392629.1">
    <property type="nucleotide sequence ID" value="NZ_JAABOZ010000002.1"/>
</dbReference>
<protein>
    <submittedName>
        <fullName evidence="7">Sensor histidine kinase</fullName>
    </submittedName>
</protein>
<dbReference type="Gene3D" id="1.20.5.1930">
    <property type="match status" value="1"/>
</dbReference>
<keyword evidence="4" id="KW-0812">Transmembrane</keyword>
<comment type="caution">
    <text evidence="7">The sequence shown here is derived from an EMBL/GenBank/DDBJ whole genome shotgun (WGS) entry which is preliminary data.</text>
</comment>
<evidence type="ECO:0000313" key="7">
    <source>
        <dbReference type="EMBL" id="NEL53654.1"/>
    </source>
</evidence>
<sequence length="381" mass="40263">MIAWLRRFGWAAPWLFFLWFPVEDLVSTPRPGWAVALGGVGLLAFVAAYVISWTGPLADIADGGPMTPAWLQELGVWAVAVLGSSLAVGFGINWTGLCIYVSVAAAMVLPNRTAWWVTGVCSVVSAWVLLSAGAEGIGLLFLPGIAVLTGFAMRGTRYLVQVNGELRAAREELARTAIAEERLRFSRDLHDLLGHSLSLIVLKSELARRLGERDPAASLREMADVEQVARQALTEVREAVSGYRQVSVAQSLAEARSALSGAGIATDVPARLPQLPAEVDVALGWVVREATTNVLRHSGARRVTVRLSRAADAVELVVDDDGCGPTREAGSGLRGLRERVEALRGSLATSPAPGGGFRLTARVPVPEAAPVAAAAPSGAAR</sequence>
<name>A0A7K3WBB3_9ACTN</name>
<dbReference type="SUPFAM" id="SSF55874">
    <property type="entry name" value="ATPase domain of HSP90 chaperone/DNA topoisomerase II/histidine kinase"/>
    <property type="match status" value="1"/>
</dbReference>
<proteinExistence type="predicted"/>
<dbReference type="AlphaFoldDB" id="A0A7K3WBB3"/>
<feature type="transmembrane region" description="Helical" evidence="4">
    <location>
        <begin position="136"/>
        <end position="153"/>
    </location>
</feature>
<feature type="transmembrane region" description="Helical" evidence="4">
    <location>
        <begin position="34"/>
        <end position="54"/>
    </location>
</feature>
<keyword evidence="4" id="KW-1133">Transmembrane helix</keyword>
<keyword evidence="3" id="KW-0902">Two-component regulatory system</keyword>
<keyword evidence="1" id="KW-0808">Transferase</keyword>
<evidence type="ECO:0000256" key="2">
    <source>
        <dbReference type="ARBA" id="ARBA00022777"/>
    </source>
</evidence>
<dbReference type="GO" id="GO:0046983">
    <property type="term" value="F:protein dimerization activity"/>
    <property type="evidence" value="ECO:0007669"/>
    <property type="project" value="InterPro"/>
</dbReference>